<keyword evidence="4" id="KW-0862">Zinc</keyword>
<dbReference type="GO" id="GO:0005634">
    <property type="term" value="C:nucleus"/>
    <property type="evidence" value="ECO:0007669"/>
    <property type="project" value="TreeGrafter"/>
</dbReference>
<dbReference type="Proteomes" id="UP000054359">
    <property type="component" value="Unassembled WGS sequence"/>
</dbReference>
<dbReference type="AlphaFoldDB" id="A0A087TSD8"/>
<dbReference type="InterPro" id="IPR013087">
    <property type="entry name" value="Znf_C2H2_type"/>
</dbReference>
<evidence type="ECO:0000256" key="3">
    <source>
        <dbReference type="ARBA" id="ARBA00022771"/>
    </source>
</evidence>
<dbReference type="InterPro" id="IPR050717">
    <property type="entry name" value="C2H2-ZF_Transcription_Reg"/>
</dbReference>
<accession>A0A087TSD8</accession>
<protein>
    <submittedName>
        <fullName evidence="7">Zinc finger protein 64-like protein, isoforms 1 and 2</fullName>
    </submittedName>
</protein>
<dbReference type="GO" id="GO:0008270">
    <property type="term" value="F:zinc ion binding"/>
    <property type="evidence" value="ECO:0007669"/>
    <property type="project" value="UniProtKB-KW"/>
</dbReference>
<feature type="non-terminal residue" evidence="7">
    <location>
        <position position="51"/>
    </location>
</feature>
<sequence>MYIHTGEKPHKCDLCNKSFTQKRYLTTHMHIHNDKKCSTQDWANAEFSAYR</sequence>
<dbReference type="SMART" id="SM00355">
    <property type="entry name" value="ZnF_C2H2"/>
    <property type="match status" value="1"/>
</dbReference>
<evidence type="ECO:0000256" key="4">
    <source>
        <dbReference type="ARBA" id="ARBA00022833"/>
    </source>
</evidence>
<evidence type="ECO:0000256" key="5">
    <source>
        <dbReference type="PROSITE-ProRule" id="PRU00042"/>
    </source>
</evidence>
<gene>
    <name evidence="7" type="ORF">X975_05345</name>
</gene>
<dbReference type="PROSITE" id="PS50157">
    <property type="entry name" value="ZINC_FINGER_C2H2_2"/>
    <property type="match status" value="1"/>
</dbReference>
<evidence type="ECO:0000256" key="2">
    <source>
        <dbReference type="ARBA" id="ARBA00022737"/>
    </source>
</evidence>
<dbReference type="PROSITE" id="PS00028">
    <property type="entry name" value="ZINC_FINGER_C2H2_1"/>
    <property type="match status" value="1"/>
</dbReference>
<feature type="domain" description="C2H2-type" evidence="6">
    <location>
        <begin position="10"/>
        <end position="37"/>
    </location>
</feature>
<evidence type="ECO:0000313" key="7">
    <source>
        <dbReference type="EMBL" id="KFM68027.1"/>
    </source>
</evidence>
<reference evidence="7 8" key="1">
    <citation type="submission" date="2013-11" db="EMBL/GenBank/DDBJ databases">
        <title>Genome sequencing of Stegodyphus mimosarum.</title>
        <authorList>
            <person name="Bechsgaard J."/>
        </authorList>
    </citation>
    <scope>NUCLEOTIDE SEQUENCE [LARGE SCALE GENOMIC DNA]</scope>
</reference>
<keyword evidence="2" id="KW-0677">Repeat</keyword>
<proteinExistence type="predicted"/>
<evidence type="ECO:0000313" key="8">
    <source>
        <dbReference type="Proteomes" id="UP000054359"/>
    </source>
</evidence>
<dbReference type="PANTHER" id="PTHR14196">
    <property type="entry name" value="ODD-SKIPPED - RELATED"/>
    <property type="match status" value="1"/>
</dbReference>
<dbReference type="Pfam" id="PF00096">
    <property type="entry name" value="zf-C2H2"/>
    <property type="match status" value="1"/>
</dbReference>
<keyword evidence="1" id="KW-0479">Metal-binding</keyword>
<name>A0A087TSD8_STEMI</name>
<evidence type="ECO:0000256" key="1">
    <source>
        <dbReference type="ARBA" id="ARBA00022723"/>
    </source>
</evidence>
<evidence type="ECO:0000259" key="6">
    <source>
        <dbReference type="PROSITE" id="PS50157"/>
    </source>
</evidence>
<keyword evidence="8" id="KW-1185">Reference proteome</keyword>
<dbReference type="PANTHER" id="PTHR14196:SF12">
    <property type="entry name" value="ZINC FINGER PROTEIN 208-LIKE"/>
    <property type="match status" value="1"/>
</dbReference>
<organism evidence="7 8">
    <name type="scientific">Stegodyphus mimosarum</name>
    <name type="common">African social velvet spider</name>
    <dbReference type="NCBI Taxonomy" id="407821"/>
    <lineage>
        <taxon>Eukaryota</taxon>
        <taxon>Metazoa</taxon>
        <taxon>Ecdysozoa</taxon>
        <taxon>Arthropoda</taxon>
        <taxon>Chelicerata</taxon>
        <taxon>Arachnida</taxon>
        <taxon>Araneae</taxon>
        <taxon>Araneomorphae</taxon>
        <taxon>Entelegynae</taxon>
        <taxon>Eresoidea</taxon>
        <taxon>Eresidae</taxon>
        <taxon>Stegodyphus</taxon>
    </lineage>
</organism>
<dbReference type="STRING" id="407821.A0A087TSD8"/>
<keyword evidence="3 5" id="KW-0863">Zinc-finger</keyword>
<dbReference type="OrthoDB" id="6437394at2759"/>
<dbReference type="FunFam" id="3.30.160.60:FF:000912">
    <property type="entry name" value="Zinc finger protein 660"/>
    <property type="match status" value="1"/>
</dbReference>
<dbReference type="EMBL" id="KK116532">
    <property type="protein sequence ID" value="KFM68027.1"/>
    <property type="molecule type" value="Genomic_DNA"/>
</dbReference>
<dbReference type="SUPFAM" id="SSF57667">
    <property type="entry name" value="beta-beta-alpha zinc fingers"/>
    <property type="match status" value="1"/>
</dbReference>
<dbReference type="GO" id="GO:0000977">
    <property type="term" value="F:RNA polymerase II transcription regulatory region sequence-specific DNA binding"/>
    <property type="evidence" value="ECO:0007669"/>
    <property type="project" value="TreeGrafter"/>
</dbReference>
<dbReference type="Gene3D" id="3.30.160.60">
    <property type="entry name" value="Classic Zinc Finger"/>
    <property type="match status" value="1"/>
</dbReference>
<dbReference type="GO" id="GO:0000981">
    <property type="term" value="F:DNA-binding transcription factor activity, RNA polymerase II-specific"/>
    <property type="evidence" value="ECO:0007669"/>
    <property type="project" value="TreeGrafter"/>
</dbReference>
<dbReference type="InterPro" id="IPR036236">
    <property type="entry name" value="Znf_C2H2_sf"/>
</dbReference>